<dbReference type="Proteomes" id="UP000265520">
    <property type="component" value="Unassembled WGS sequence"/>
</dbReference>
<proteinExistence type="predicted"/>
<sequence>MLLNLYSNNFSYLVIFKSRLKKEVEVWKKEAEVRKQKVADVQRLRAEVRKQKVADLQKPRAE</sequence>
<keyword evidence="2" id="KW-1185">Reference proteome</keyword>
<evidence type="ECO:0000313" key="1">
    <source>
        <dbReference type="EMBL" id="MCI45525.1"/>
    </source>
</evidence>
<accession>A0A392SCB3</accession>
<protein>
    <submittedName>
        <fullName evidence="1">Uncharacterized protein</fullName>
    </submittedName>
</protein>
<name>A0A392SCB3_9FABA</name>
<feature type="non-terminal residue" evidence="1">
    <location>
        <position position="62"/>
    </location>
</feature>
<dbReference type="EMBL" id="LXQA010345295">
    <property type="protein sequence ID" value="MCI45525.1"/>
    <property type="molecule type" value="Genomic_DNA"/>
</dbReference>
<organism evidence="1 2">
    <name type="scientific">Trifolium medium</name>
    <dbReference type="NCBI Taxonomy" id="97028"/>
    <lineage>
        <taxon>Eukaryota</taxon>
        <taxon>Viridiplantae</taxon>
        <taxon>Streptophyta</taxon>
        <taxon>Embryophyta</taxon>
        <taxon>Tracheophyta</taxon>
        <taxon>Spermatophyta</taxon>
        <taxon>Magnoliopsida</taxon>
        <taxon>eudicotyledons</taxon>
        <taxon>Gunneridae</taxon>
        <taxon>Pentapetalae</taxon>
        <taxon>rosids</taxon>
        <taxon>fabids</taxon>
        <taxon>Fabales</taxon>
        <taxon>Fabaceae</taxon>
        <taxon>Papilionoideae</taxon>
        <taxon>50 kb inversion clade</taxon>
        <taxon>NPAAA clade</taxon>
        <taxon>Hologalegina</taxon>
        <taxon>IRL clade</taxon>
        <taxon>Trifolieae</taxon>
        <taxon>Trifolium</taxon>
    </lineage>
</organism>
<dbReference type="AlphaFoldDB" id="A0A392SCB3"/>
<evidence type="ECO:0000313" key="2">
    <source>
        <dbReference type="Proteomes" id="UP000265520"/>
    </source>
</evidence>
<comment type="caution">
    <text evidence="1">The sequence shown here is derived from an EMBL/GenBank/DDBJ whole genome shotgun (WGS) entry which is preliminary data.</text>
</comment>
<reference evidence="1 2" key="1">
    <citation type="journal article" date="2018" name="Front. Plant Sci.">
        <title>Red Clover (Trifolium pratense) and Zigzag Clover (T. medium) - A Picture of Genomic Similarities and Differences.</title>
        <authorList>
            <person name="Dluhosova J."/>
            <person name="Istvanek J."/>
            <person name="Nedelnik J."/>
            <person name="Repkova J."/>
        </authorList>
    </citation>
    <scope>NUCLEOTIDE SEQUENCE [LARGE SCALE GENOMIC DNA]</scope>
    <source>
        <strain evidence="2">cv. 10/8</strain>
        <tissue evidence="1">Leaf</tissue>
    </source>
</reference>